<organism evidence="2">
    <name type="scientific">marine metagenome</name>
    <dbReference type="NCBI Taxonomy" id="408172"/>
    <lineage>
        <taxon>unclassified sequences</taxon>
        <taxon>metagenomes</taxon>
        <taxon>ecological metagenomes</taxon>
    </lineage>
</organism>
<protein>
    <recommendedName>
        <fullName evidence="1">AB hydrolase-1 domain-containing protein</fullName>
    </recommendedName>
</protein>
<dbReference type="InterPro" id="IPR029058">
    <property type="entry name" value="AB_hydrolase_fold"/>
</dbReference>
<evidence type="ECO:0000313" key="2">
    <source>
        <dbReference type="EMBL" id="SVC31939.1"/>
    </source>
</evidence>
<dbReference type="Pfam" id="PF12697">
    <property type="entry name" value="Abhydrolase_6"/>
    <property type="match status" value="1"/>
</dbReference>
<accession>A0A382L5M4</accession>
<dbReference type="PANTHER" id="PTHR43433">
    <property type="entry name" value="HYDROLASE, ALPHA/BETA FOLD FAMILY PROTEIN"/>
    <property type="match status" value="1"/>
</dbReference>
<dbReference type="SUPFAM" id="SSF53474">
    <property type="entry name" value="alpha/beta-Hydrolases"/>
    <property type="match status" value="1"/>
</dbReference>
<reference evidence="2" key="1">
    <citation type="submission" date="2018-05" db="EMBL/GenBank/DDBJ databases">
        <authorList>
            <person name="Lanie J.A."/>
            <person name="Ng W.-L."/>
            <person name="Kazmierczak K.M."/>
            <person name="Andrzejewski T.M."/>
            <person name="Davidsen T.M."/>
            <person name="Wayne K.J."/>
            <person name="Tettelin H."/>
            <person name="Glass J.I."/>
            <person name="Rusch D."/>
            <person name="Podicherti R."/>
            <person name="Tsui H.-C.T."/>
            <person name="Winkler M.E."/>
        </authorList>
    </citation>
    <scope>NUCLEOTIDE SEQUENCE</scope>
</reference>
<evidence type="ECO:0000259" key="1">
    <source>
        <dbReference type="Pfam" id="PF12697"/>
    </source>
</evidence>
<feature type="non-terminal residue" evidence="2">
    <location>
        <position position="259"/>
    </location>
</feature>
<name>A0A382L5M4_9ZZZZ</name>
<dbReference type="PANTHER" id="PTHR43433:SF5">
    <property type="entry name" value="AB HYDROLASE-1 DOMAIN-CONTAINING PROTEIN"/>
    <property type="match status" value="1"/>
</dbReference>
<dbReference type="EMBL" id="UINC01084889">
    <property type="protein sequence ID" value="SVC31939.1"/>
    <property type="molecule type" value="Genomic_DNA"/>
</dbReference>
<gene>
    <name evidence="2" type="ORF">METZ01_LOCUS284793</name>
</gene>
<proteinExistence type="predicted"/>
<dbReference type="Gene3D" id="3.40.50.1820">
    <property type="entry name" value="alpha/beta hydrolase"/>
    <property type="match status" value="1"/>
</dbReference>
<feature type="domain" description="AB hydrolase-1" evidence="1">
    <location>
        <begin position="22"/>
        <end position="257"/>
    </location>
</feature>
<dbReference type="AlphaFoldDB" id="A0A382L5M4"/>
<dbReference type="InterPro" id="IPR000073">
    <property type="entry name" value="AB_hydrolase_1"/>
</dbReference>
<dbReference type="InterPro" id="IPR050471">
    <property type="entry name" value="AB_hydrolase"/>
</dbReference>
<sequence>MPTLQLDDCKISYEQFGQGPDIVWIPGGDQRGVHFSEQYEVFPDFRNTAYDPRGVGETISKKPPPWTTVDFARDCADLIQTLCTPPVVLIGLSMGSLIVQQVALDYPELIKVAIPMGTGGGAGNTAPRDWMRAEIAYRRSGGEISGPMAIHHYAAYMYPSEVLGNNELWEKCRPIVASAYENRDSAMLIAQWELCFTFDGFKRLPDCDVPMHVIAFSHDMQTPPNSGRAVANAAGDGHFHLLDGLGHVSLLGHKPEVVS</sequence>